<proteinExistence type="predicted"/>
<dbReference type="NCBIfam" id="TIGR03696">
    <property type="entry name" value="Rhs_assc_core"/>
    <property type="match status" value="1"/>
</dbReference>
<organism evidence="7 8">
    <name type="scientific">Cerrena zonata</name>
    <dbReference type="NCBI Taxonomy" id="2478898"/>
    <lineage>
        <taxon>Eukaryota</taxon>
        <taxon>Fungi</taxon>
        <taxon>Dikarya</taxon>
        <taxon>Basidiomycota</taxon>
        <taxon>Agaricomycotina</taxon>
        <taxon>Agaricomycetes</taxon>
        <taxon>Polyporales</taxon>
        <taxon>Cerrenaceae</taxon>
        <taxon>Cerrena</taxon>
    </lineage>
</organism>
<dbReference type="InterPro" id="IPR028994">
    <property type="entry name" value="Integrin_alpha_N"/>
</dbReference>
<feature type="transmembrane region" description="Helical" evidence="5">
    <location>
        <begin position="1792"/>
        <end position="1814"/>
    </location>
</feature>
<evidence type="ECO:0000259" key="6">
    <source>
        <dbReference type="Pfam" id="PF25023"/>
    </source>
</evidence>
<dbReference type="Proteomes" id="UP001385951">
    <property type="component" value="Unassembled WGS sequence"/>
</dbReference>
<keyword evidence="8" id="KW-1185">Reference proteome</keyword>
<dbReference type="EMBL" id="JASBNA010000009">
    <property type="protein sequence ID" value="KAK7689252.1"/>
    <property type="molecule type" value="Genomic_DNA"/>
</dbReference>
<dbReference type="InterPro" id="IPR022385">
    <property type="entry name" value="Rhs_assc_core"/>
</dbReference>
<comment type="subcellular location">
    <subcellularLocation>
        <location evidence="1">Secreted</location>
    </subcellularLocation>
</comment>
<keyword evidence="3" id="KW-0677">Repeat</keyword>
<keyword evidence="4" id="KW-0843">Virulence</keyword>
<evidence type="ECO:0000256" key="2">
    <source>
        <dbReference type="ARBA" id="ARBA00022525"/>
    </source>
</evidence>
<dbReference type="Gene3D" id="2.40.128.340">
    <property type="match status" value="1"/>
</dbReference>
<reference evidence="7 8" key="1">
    <citation type="submission" date="2022-09" db="EMBL/GenBank/DDBJ databases">
        <authorList>
            <person name="Palmer J.M."/>
        </authorList>
    </citation>
    <scope>NUCLEOTIDE SEQUENCE [LARGE SCALE GENOMIC DNA]</scope>
    <source>
        <strain evidence="7 8">DSM 7382</strain>
    </source>
</reference>
<evidence type="ECO:0000256" key="5">
    <source>
        <dbReference type="SAM" id="Phobius"/>
    </source>
</evidence>
<feature type="domain" description="Teneurin-like YD-shell" evidence="6">
    <location>
        <begin position="1649"/>
        <end position="1754"/>
    </location>
</feature>
<keyword evidence="2" id="KW-0964">Secreted</keyword>
<protein>
    <recommendedName>
        <fullName evidence="6">Teneurin-like YD-shell domain-containing protein</fullName>
    </recommendedName>
</protein>
<dbReference type="Gene3D" id="2.180.10.10">
    <property type="entry name" value="RHS repeat-associated core"/>
    <property type="match status" value="1"/>
</dbReference>
<dbReference type="PANTHER" id="PTHR32305:SF15">
    <property type="entry name" value="PROTEIN RHSA-RELATED"/>
    <property type="match status" value="1"/>
</dbReference>
<evidence type="ECO:0000256" key="4">
    <source>
        <dbReference type="ARBA" id="ARBA00023026"/>
    </source>
</evidence>
<dbReference type="GO" id="GO:0005576">
    <property type="term" value="C:extracellular region"/>
    <property type="evidence" value="ECO:0007669"/>
    <property type="project" value="UniProtKB-SubCell"/>
</dbReference>
<keyword evidence="5" id="KW-0472">Membrane</keyword>
<keyword evidence="5" id="KW-1133">Transmembrane helix</keyword>
<comment type="caution">
    <text evidence="7">The sequence shown here is derived from an EMBL/GenBank/DDBJ whole genome shotgun (WGS) entry which is preliminary data.</text>
</comment>
<keyword evidence="5" id="KW-0812">Transmembrane</keyword>
<dbReference type="InterPro" id="IPR031325">
    <property type="entry name" value="RHS_repeat"/>
</dbReference>
<evidence type="ECO:0000256" key="3">
    <source>
        <dbReference type="ARBA" id="ARBA00022737"/>
    </source>
</evidence>
<feature type="transmembrane region" description="Helical" evidence="5">
    <location>
        <begin position="1834"/>
        <end position="1857"/>
    </location>
</feature>
<evidence type="ECO:0000313" key="8">
    <source>
        <dbReference type="Proteomes" id="UP001385951"/>
    </source>
</evidence>
<name>A0AAW0GCI6_9APHY</name>
<evidence type="ECO:0000313" key="7">
    <source>
        <dbReference type="EMBL" id="KAK7689252.1"/>
    </source>
</evidence>
<evidence type="ECO:0000256" key="1">
    <source>
        <dbReference type="ARBA" id="ARBA00004613"/>
    </source>
</evidence>
<dbReference type="InterPro" id="IPR003284">
    <property type="entry name" value="Sal_SpvB"/>
</dbReference>
<dbReference type="GO" id="GO:0005737">
    <property type="term" value="C:cytoplasm"/>
    <property type="evidence" value="ECO:0007669"/>
    <property type="project" value="InterPro"/>
</dbReference>
<sequence>MSNSSIIGTLEAKHTIDPNGSLNIDIPICLPPSNFDPGLTFSYHSAAQDLSDLGTGWVIKGLAIIERVAATRIQDGFLGSVNYDANDRFALNGQRLVQVGDGEYRYEVEQWSKFIAHGIDPANPDYWTEYLPDGSRRVFGQTLDSNIKAQGSATATRTWAICKFHDVFTNHISYSYENDVDSGSYYITSIDYGGNENLSMNHQRNISFTYEQRPDVLTRFFGGHRIHSDKRLQSIRTSANNNHVHTHELAYHIAPLTGRSRLESVTLVDPLGSSVNPVQFKWNNASPAVYNPVKDLSNIDPGVSRPQLLPMDVNANGRTDMVVASAQLGDANSNVLYLDIYLADESGNLSHAPAYSGGTGLDPPTQLLAITANDYGRTDLLHIENVDDDSNGNHVHALTVLLSTNNGYKAQPSFSFVPEAFDGKYLTGDFKADGRTGMIYIYNCLDDNSRIVLRLVQLVQDGTKFKELPAVDIPGGMDLSEVQVVVADLDGDGAEDVLVIWNEGGLAHIHLARSKDGTLQYIGEIVNSTSKPITWYENIGFAAHDVGDGLVGLVAITRDLDGNIQLQALRSTGKSLVALHEPQSTGILYSGQLTIARTTTSDHVDLVIMSTDESSRKVEINVLRYNQDRFEILKGVQQPTTSQYGYNLSSADLRGAGRADCLFTFVDFEGNISLSTLTCAGSPTADTISSYTNGLGGHTTITFAPLTDPNVYTATDESASSPTAYTNALSRNVTSTVPLTSGLASTIVPGRSRTMLVHYPKYVVKEIATCAAPDKAPDITMATSYTYQNARFSPEGRGWLGFENIAQENHAHGTIVKSTYLQEFPFLGQASSVTTTDKYGNSLISNSFTWTSEGGPNQSVQLAKHVESHFETGVHAFDITVSYQYDDFSNVTKEVISVPDSGRPDLTISTEFSNDVESWNLGLQTLHIVDPGDGAITKKRMEYLSKTQSPSSVSKWIQGDEWTTQTFTYNDAGKETSVIGPGLAKTEFTYDETYSFRTTESFHTGLSTSYCGKATYDYASGQVSSITDPNGHITTMTYDVLGRPVTISEGDSLTSMVVMQKFAYLCDSDGAYHYHQTRTSWDQDVWGWESTYLDGLAQEWRKKTNAPEDVDAILCQDYVFDGAGRVVKQSRTYKTGDVPIFASCIFDAQSRLVQKSAPSLDPEVQPVTFTYEYSYSGGQAQVVERKSEEGAKTSMQVSLKKIRYFPNPDPTGDQLVRPLVVKMVDSLNRNIDMIFDGQLRATSAEDPTGVQLVVAWDGLERQIERRIFKESGKTISHFTMSFEDSSCQSTLNNVLTGASAVTTYDYLQRPIKRVTTDETIDLTYDDGGTNAQSRLVSVRTSSGIKHHYDYDTRGNLKLMSIDLGDRTFKTSYEWTPTKKVSRTVNPDGTSIVRTYFDQTSCIKSMIALDNSSNSIASTVFTELNSMTHRPHVCTFGNGLVSTITTADNGTLTSSVLKKNSDVMHSQHWTIDSFSKIQSYKLSSGQTSVTNQFSYDDGGQLTSTHSSSQASDTGNFFTYDDSGNLSSQNSDVWVSDGWQLSGIQNSEGKQLNTFQYSVDGNLTEKLDASNSTSASMSYDADGRLTTVNKASFVYDYQGRLVKATHADGSITYYPNPEFEFTVQPSGKETNTSNMISGWRRAFVSRDTISGVDQESQAYYLLTDHLGSVVAVLDDDGSIVTTYEYDPYGHTMVKGEDVSRYKFSGKEQFEGLYYFGARFYDPELRRFITLDNITTSLENITPQSFNQYTYSQNDPVNYVDINGNVPWWHWLVAGIFIAVGVVATVATGGAASPLVFWSGAIIGGALLGAGTSALQADIMAVVYNDGKVDDKEWWKSIGIGAAIGAITGAAGGAFGKFVAPRIGGALLSRIAGSSSQLFKYFKPFGKWAGTTLAQFGLRTGQTTGLAAVSAFAKSFLIHETLSITVGVGGQLAKNALSHREWDYHLTGVLWISAVTGAFNAGASGLTSGILKKVGSEATVAAEQGLVDAFTQTAGLVIRDTRMITQAFGWERVFSALDRI</sequence>
<dbReference type="Pfam" id="PF05593">
    <property type="entry name" value="RHS_repeat"/>
    <property type="match status" value="2"/>
</dbReference>
<dbReference type="Pfam" id="PF03534">
    <property type="entry name" value="SpvB"/>
    <property type="match status" value="1"/>
</dbReference>
<dbReference type="InterPro" id="IPR056823">
    <property type="entry name" value="TEN-like_YD-shell"/>
</dbReference>
<accession>A0AAW0GCI6</accession>
<feature type="transmembrane region" description="Helical" evidence="5">
    <location>
        <begin position="1765"/>
        <end position="1785"/>
    </location>
</feature>
<dbReference type="InterPro" id="IPR050708">
    <property type="entry name" value="T6SS_VgrG/RHS"/>
</dbReference>
<dbReference type="PANTHER" id="PTHR32305">
    <property type="match status" value="1"/>
</dbReference>
<dbReference type="Pfam" id="PF25023">
    <property type="entry name" value="TEN_YD-shell"/>
    <property type="match status" value="1"/>
</dbReference>
<gene>
    <name evidence="7" type="ORF">QCA50_007943</name>
</gene>
<dbReference type="SUPFAM" id="SSF69318">
    <property type="entry name" value="Integrin alpha N-terminal domain"/>
    <property type="match status" value="1"/>
</dbReference>